<feature type="region of interest" description="Disordered" evidence="1">
    <location>
        <begin position="1"/>
        <end position="86"/>
    </location>
</feature>
<dbReference type="AlphaFoldDB" id="A0A939H514"/>
<dbReference type="EMBL" id="JAFNJU010000003">
    <property type="protein sequence ID" value="MBO1264294.1"/>
    <property type="molecule type" value="Genomic_DNA"/>
</dbReference>
<sequence length="99" mass="10779">MTAAPMPTTGPPDDSPGDDADHSRIGYGPMDLISGQGGDDSDDAEEENQKNLLAEGFPFTRDEPPDHPETGQHHGDDDQKSYIENNTSYDFDIHCNTCL</sequence>
<proteinExistence type="predicted"/>
<comment type="caution">
    <text evidence="2">The sequence shown here is derived from an EMBL/GenBank/DDBJ whole genome shotgun (WGS) entry which is preliminary data.</text>
</comment>
<organism evidence="2 3">
    <name type="scientific">Proteiniclasticum aestuarii</name>
    <dbReference type="NCBI Taxonomy" id="2817862"/>
    <lineage>
        <taxon>Bacteria</taxon>
        <taxon>Bacillati</taxon>
        <taxon>Bacillota</taxon>
        <taxon>Clostridia</taxon>
        <taxon>Eubacteriales</taxon>
        <taxon>Clostridiaceae</taxon>
        <taxon>Proteiniclasticum</taxon>
    </lineage>
</organism>
<accession>A0A939H514</accession>
<feature type="compositionally biased region" description="Basic and acidic residues" evidence="1">
    <location>
        <begin position="60"/>
        <end position="81"/>
    </location>
</feature>
<name>A0A939H514_9CLOT</name>
<protein>
    <submittedName>
        <fullName evidence="2">Uncharacterized protein</fullName>
    </submittedName>
</protein>
<evidence type="ECO:0000313" key="2">
    <source>
        <dbReference type="EMBL" id="MBO1264294.1"/>
    </source>
</evidence>
<evidence type="ECO:0000313" key="3">
    <source>
        <dbReference type="Proteomes" id="UP000664218"/>
    </source>
</evidence>
<dbReference type="Proteomes" id="UP000664218">
    <property type="component" value="Unassembled WGS sequence"/>
</dbReference>
<reference evidence="2" key="1">
    <citation type="submission" date="2021-03" db="EMBL/GenBank/DDBJ databases">
        <title>Proteiniclasticum marinus sp. nov., isolated from tidal flat sediment.</title>
        <authorList>
            <person name="Namirimu T."/>
            <person name="Yang J.-A."/>
            <person name="Yang S.-H."/>
            <person name="Kim Y.-J."/>
            <person name="Kwon K.K."/>
        </authorList>
    </citation>
    <scope>NUCLEOTIDE SEQUENCE</scope>
    <source>
        <strain evidence="2">SCR006</strain>
    </source>
</reference>
<keyword evidence="3" id="KW-1185">Reference proteome</keyword>
<evidence type="ECO:0000256" key="1">
    <source>
        <dbReference type="SAM" id="MobiDB-lite"/>
    </source>
</evidence>
<gene>
    <name evidence="2" type="ORF">J3A84_04470</name>
</gene>